<keyword evidence="4" id="KW-1185">Reference proteome</keyword>
<dbReference type="PROSITE" id="PS51549">
    <property type="entry name" value="DM13"/>
    <property type="match status" value="1"/>
</dbReference>
<evidence type="ECO:0000313" key="4">
    <source>
        <dbReference type="Proteomes" id="UP001500393"/>
    </source>
</evidence>
<feature type="domain" description="DM13" evidence="2">
    <location>
        <begin position="92"/>
        <end position="207"/>
    </location>
</feature>
<dbReference type="RefSeq" id="WP_344220928.1">
    <property type="nucleotide sequence ID" value="NZ_BAAAOS010000055.1"/>
</dbReference>
<evidence type="ECO:0000259" key="2">
    <source>
        <dbReference type="PROSITE" id="PS51549"/>
    </source>
</evidence>
<name>A0ABN2EHH8_9ACTN</name>
<accession>A0ABN2EHH8</accession>
<reference evidence="3 4" key="1">
    <citation type="journal article" date="2019" name="Int. J. Syst. Evol. Microbiol.">
        <title>The Global Catalogue of Microorganisms (GCM) 10K type strain sequencing project: providing services to taxonomists for standard genome sequencing and annotation.</title>
        <authorList>
            <consortium name="The Broad Institute Genomics Platform"/>
            <consortium name="The Broad Institute Genome Sequencing Center for Infectious Disease"/>
            <person name="Wu L."/>
            <person name="Ma J."/>
        </authorList>
    </citation>
    <scope>NUCLEOTIDE SEQUENCE [LARGE SCALE GENOMIC DNA]</scope>
    <source>
        <strain evidence="3 4">JCM 14969</strain>
    </source>
</reference>
<evidence type="ECO:0000313" key="3">
    <source>
        <dbReference type="EMBL" id="GAA1605501.1"/>
    </source>
</evidence>
<feature type="region of interest" description="Disordered" evidence="1">
    <location>
        <begin position="45"/>
        <end position="93"/>
    </location>
</feature>
<dbReference type="InterPro" id="IPR019545">
    <property type="entry name" value="DM13_domain"/>
</dbReference>
<sequence length="209" mass="21903">MPAPTRRTLVVAAVAVAAVVAAVALPLFQPWRLVTDKVVDEALPGTDPISMTTSSSPPPTISGEPTATPSAPAPTTSATPPQTSKPPQTQAGPVRLATGTFISHEHGTAGTVSIVRLPDGSRLLRLEGLDTSDGPDLKVWLTDARVLEGKAGWHVFDDGKYRNLGDLKGNRGNQNYAIPAGLDLAAFRSVSIWCDRFNVSFGAAELTKA</sequence>
<protein>
    <submittedName>
        <fullName evidence="3">DM13 domain-containing protein</fullName>
    </submittedName>
</protein>
<feature type="compositionally biased region" description="Low complexity" evidence="1">
    <location>
        <begin position="46"/>
        <end position="91"/>
    </location>
</feature>
<dbReference type="Proteomes" id="UP001500393">
    <property type="component" value="Unassembled WGS sequence"/>
</dbReference>
<dbReference type="EMBL" id="BAAAOS010000055">
    <property type="protein sequence ID" value="GAA1605501.1"/>
    <property type="molecule type" value="Genomic_DNA"/>
</dbReference>
<gene>
    <name evidence="3" type="ORF">GCM10009789_69270</name>
</gene>
<proteinExistence type="predicted"/>
<dbReference type="Pfam" id="PF10517">
    <property type="entry name" value="DM13"/>
    <property type="match status" value="1"/>
</dbReference>
<organism evidence="3 4">
    <name type="scientific">Kribbella sancticallisti</name>
    <dbReference type="NCBI Taxonomy" id="460087"/>
    <lineage>
        <taxon>Bacteria</taxon>
        <taxon>Bacillati</taxon>
        <taxon>Actinomycetota</taxon>
        <taxon>Actinomycetes</taxon>
        <taxon>Propionibacteriales</taxon>
        <taxon>Kribbellaceae</taxon>
        <taxon>Kribbella</taxon>
    </lineage>
</organism>
<evidence type="ECO:0000256" key="1">
    <source>
        <dbReference type="SAM" id="MobiDB-lite"/>
    </source>
</evidence>
<comment type="caution">
    <text evidence="3">The sequence shown here is derived from an EMBL/GenBank/DDBJ whole genome shotgun (WGS) entry which is preliminary data.</text>
</comment>